<evidence type="ECO:0000313" key="3">
    <source>
        <dbReference type="Proteomes" id="UP000675653"/>
    </source>
</evidence>
<proteinExistence type="predicted"/>
<feature type="transmembrane region" description="Helical" evidence="1">
    <location>
        <begin position="7"/>
        <end position="27"/>
    </location>
</feature>
<accession>A0ABS5GUY2</accession>
<keyword evidence="1" id="KW-1133">Transmembrane helix</keyword>
<dbReference type="InterPro" id="IPR045681">
    <property type="entry name" value="DUF6201"/>
</dbReference>
<dbReference type="Pfam" id="PF19703">
    <property type="entry name" value="DUF6201"/>
    <property type="match status" value="1"/>
</dbReference>
<organism evidence="2 3">
    <name type="scientific">Aeromonas popoffii</name>
    <dbReference type="NCBI Taxonomy" id="70856"/>
    <lineage>
        <taxon>Bacteria</taxon>
        <taxon>Pseudomonadati</taxon>
        <taxon>Pseudomonadota</taxon>
        <taxon>Gammaproteobacteria</taxon>
        <taxon>Aeromonadales</taxon>
        <taxon>Aeromonadaceae</taxon>
        <taxon>Aeromonas</taxon>
    </lineage>
</organism>
<keyword evidence="1" id="KW-0812">Transmembrane</keyword>
<sequence>MKKLAKIITVFFAVYWLLFAHVSLNFLDETPPFSKVSEDGRYKVVFKSVYPVNPIGVYCLLTKDWAPIYFVLYDSNGGYIGQSSPFACYWPFSSAALVFPGEANTLDKNSFLVLDDEYDGELDISTEKKRWWSILLSPFS</sequence>
<name>A0ABS5GUY2_9GAMM</name>
<protein>
    <submittedName>
        <fullName evidence="2">Uncharacterized protein</fullName>
    </submittedName>
</protein>
<comment type="caution">
    <text evidence="2">The sequence shown here is derived from an EMBL/GenBank/DDBJ whole genome shotgun (WGS) entry which is preliminary data.</text>
</comment>
<evidence type="ECO:0000313" key="2">
    <source>
        <dbReference type="EMBL" id="MBR7630956.1"/>
    </source>
</evidence>
<evidence type="ECO:0000256" key="1">
    <source>
        <dbReference type="SAM" id="Phobius"/>
    </source>
</evidence>
<dbReference type="Proteomes" id="UP000675653">
    <property type="component" value="Unassembled WGS sequence"/>
</dbReference>
<keyword evidence="1" id="KW-0472">Membrane</keyword>
<dbReference type="EMBL" id="JAGRZL010000059">
    <property type="protein sequence ID" value="MBR7630956.1"/>
    <property type="molecule type" value="Genomic_DNA"/>
</dbReference>
<dbReference type="RefSeq" id="WP_212514510.1">
    <property type="nucleotide sequence ID" value="NZ_CAWQDX010000084.1"/>
</dbReference>
<keyword evidence="3" id="KW-1185">Reference proteome</keyword>
<gene>
    <name evidence="2" type="ORF">KAT72_18515</name>
</gene>
<reference evidence="2 3" key="1">
    <citation type="submission" date="2021-04" db="EMBL/GenBank/DDBJ databases">
        <title>Draft Genome of Aeromonas popoffii ID682, isolated from a natural water source in Idaho.</title>
        <authorList>
            <person name="Testerman T."/>
            <person name="Graf J."/>
        </authorList>
    </citation>
    <scope>NUCLEOTIDE SEQUENCE [LARGE SCALE GENOMIC DNA]</scope>
    <source>
        <strain evidence="2 3">ID682</strain>
    </source>
</reference>